<keyword evidence="1" id="KW-0812">Transmembrane</keyword>
<keyword evidence="1" id="KW-0472">Membrane</keyword>
<feature type="transmembrane region" description="Helical" evidence="1">
    <location>
        <begin position="12"/>
        <end position="37"/>
    </location>
</feature>
<evidence type="ECO:0000313" key="2">
    <source>
        <dbReference type="EMBL" id="EBU8752028.1"/>
    </source>
</evidence>
<protein>
    <submittedName>
        <fullName evidence="2">Uncharacterized protein</fullName>
    </submittedName>
</protein>
<dbReference type="AlphaFoldDB" id="A0A5V6VUZ8"/>
<sequence length="144" mass="16688">MMNKFSYVNRMLRQVFVFSFITAPSISLFVVFMFFSFNNSTAGSFLKEARGLITDTPSDKVNVCLFEKGVPQDMELTNSTTEHVLKNKCITTLVDAADWQESVDGSIRYFYWSSVVIGFVVWFTFNFCALEELFYRRKRKGDVE</sequence>
<reference evidence="2" key="1">
    <citation type="submission" date="2018-05" db="EMBL/GenBank/DDBJ databases">
        <authorList>
            <person name="Ashton P.M."/>
            <person name="Dallman T."/>
            <person name="Nair S."/>
            <person name="De Pinna E."/>
            <person name="Peters T."/>
            <person name="Grant K."/>
        </authorList>
    </citation>
    <scope>NUCLEOTIDE SEQUENCE</scope>
    <source>
        <strain evidence="2">163165</strain>
    </source>
</reference>
<evidence type="ECO:0000256" key="1">
    <source>
        <dbReference type="SAM" id="Phobius"/>
    </source>
</evidence>
<feature type="transmembrane region" description="Helical" evidence="1">
    <location>
        <begin position="109"/>
        <end position="130"/>
    </location>
</feature>
<accession>A0A5V6VUZ8</accession>
<proteinExistence type="predicted"/>
<organism evidence="2">
    <name type="scientific">Salmonella ordonez</name>
    <dbReference type="NCBI Taxonomy" id="612"/>
    <lineage>
        <taxon>Bacteria</taxon>
        <taxon>Pseudomonadati</taxon>
        <taxon>Pseudomonadota</taxon>
        <taxon>Gammaproteobacteria</taxon>
        <taxon>Enterobacterales</taxon>
        <taxon>Enterobacteriaceae</taxon>
        <taxon>Salmonella</taxon>
    </lineage>
</organism>
<keyword evidence="1" id="KW-1133">Transmembrane helix</keyword>
<gene>
    <name evidence="2" type="ORF">DL145_22505</name>
</gene>
<name>A0A5V6VUZ8_SALOR</name>
<comment type="caution">
    <text evidence="2">The sequence shown here is derived from an EMBL/GenBank/DDBJ whole genome shotgun (WGS) entry which is preliminary data.</text>
</comment>
<dbReference type="EMBL" id="AAHDMB010000033">
    <property type="protein sequence ID" value="EBU8752028.1"/>
    <property type="molecule type" value="Genomic_DNA"/>
</dbReference>